<keyword evidence="4" id="KW-1185">Reference proteome</keyword>
<reference evidence="3" key="1">
    <citation type="submission" date="2023-06" db="EMBL/GenBank/DDBJ databases">
        <title>Draft genome sequence of Nocardioides sp. SOB72.</title>
        <authorList>
            <person name="Zhang G."/>
        </authorList>
    </citation>
    <scope>NUCLEOTIDE SEQUENCE</scope>
    <source>
        <strain evidence="3">SOB72</strain>
    </source>
</reference>
<protein>
    <submittedName>
        <fullName evidence="3">TadE/TadG family type IV pilus assembly protein</fullName>
    </submittedName>
</protein>
<dbReference type="Pfam" id="PF07811">
    <property type="entry name" value="TadE"/>
    <property type="match status" value="1"/>
</dbReference>
<name>A0ABT8ER73_9ACTN</name>
<dbReference type="RefSeq" id="WP_300959480.1">
    <property type="nucleotide sequence ID" value="NZ_JAUHJR010000001.1"/>
</dbReference>
<gene>
    <name evidence="3" type="ORF">QWY29_04585</name>
</gene>
<sequence length="158" mass="16775">MTRPGRAKRLESGATVVEFALVFGLVVLPLVFGVIQYGYHYWSLETAAATAREAARRLAVGTEYVCVTDAGVRRAITWDEEVRRQAGNPAVGAVAVTPNGRGAYDPTLQRLGGMVTVTVSFDSLHVGFLPLPGGGRVTESAVARIHNVPKARQAAPAC</sequence>
<keyword evidence="1" id="KW-1133">Transmembrane helix</keyword>
<dbReference type="InterPro" id="IPR012495">
    <property type="entry name" value="TadE-like_dom"/>
</dbReference>
<comment type="caution">
    <text evidence="3">The sequence shown here is derived from an EMBL/GenBank/DDBJ whole genome shotgun (WGS) entry which is preliminary data.</text>
</comment>
<evidence type="ECO:0000313" key="4">
    <source>
        <dbReference type="Proteomes" id="UP001168537"/>
    </source>
</evidence>
<evidence type="ECO:0000256" key="1">
    <source>
        <dbReference type="SAM" id="Phobius"/>
    </source>
</evidence>
<organism evidence="3 4">
    <name type="scientific">Nocardioides abyssi</name>
    <dbReference type="NCBI Taxonomy" id="3058370"/>
    <lineage>
        <taxon>Bacteria</taxon>
        <taxon>Bacillati</taxon>
        <taxon>Actinomycetota</taxon>
        <taxon>Actinomycetes</taxon>
        <taxon>Propionibacteriales</taxon>
        <taxon>Nocardioidaceae</taxon>
        <taxon>Nocardioides</taxon>
    </lineage>
</organism>
<dbReference type="EMBL" id="JAUHJR010000001">
    <property type="protein sequence ID" value="MDN4160619.1"/>
    <property type="molecule type" value="Genomic_DNA"/>
</dbReference>
<keyword evidence="1" id="KW-0812">Transmembrane</keyword>
<accession>A0ABT8ER73</accession>
<proteinExistence type="predicted"/>
<feature type="transmembrane region" description="Helical" evidence="1">
    <location>
        <begin position="12"/>
        <end position="35"/>
    </location>
</feature>
<evidence type="ECO:0000313" key="3">
    <source>
        <dbReference type="EMBL" id="MDN4160619.1"/>
    </source>
</evidence>
<feature type="domain" description="TadE-like" evidence="2">
    <location>
        <begin position="13"/>
        <end position="56"/>
    </location>
</feature>
<evidence type="ECO:0000259" key="2">
    <source>
        <dbReference type="Pfam" id="PF07811"/>
    </source>
</evidence>
<keyword evidence="1" id="KW-0472">Membrane</keyword>
<dbReference type="Proteomes" id="UP001168537">
    <property type="component" value="Unassembled WGS sequence"/>
</dbReference>